<accession>A0AAD7H6F0</accession>
<evidence type="ECO:0000313" key="3">
    <source>
        <dbReference type="Proteomes" id="UP001215598"/>
    </source>
</evidence>
<evidence type="ECO:0000256" key="1">
    <source>
        <dbReference type="SAM" id="MobiDB-lite"/>
    </source>
</evidence>
<feature type="region of interest" description="Disordered" evidence="1">
    <location>
        <begin position="119"/>
        <end position="168"/>
    </location>
</feature>
<feature type="compositionally biased region" description="Basic and acidic residues" evidence="1">
    <location>
        <begin position="119"/>
        <end position="128"/>
    </location>
</feature>
<gene>
    <name evidence="2" type="ORF">B0H16DRAFT_1743247</name>
</gene>
<sequence length="531" mass="55555">MYFALGRWRVLGLFCKNTTASAGPPAPQANEDDAERDSAIARRIRDGSSLADAPSTILSPLDITTRTIAHTGTILADDNLGGFFDEHVRPDPHLLADVEHTVAAEENLGPNAIFRAPEQEQRDFERARQASLGLAPPSTDGASNSRRPEGGSGSPPKKTRTDAPMRVTRASSAAAAQATAAAVAAANVVQRAATAAAAPDPQAGAAQHAGYAPAPAAVPVLAPAPQHPQPAVPVANPRTYDGQAPRVFVTQGPFPETTADPVARLCNVDPSQVATWNNTPGTILAVVSGGDGADLLAGVTNVPRDLIRMGAANAANPRLPAPNVFGITGIPPDIAVFLLSDRVLSVKSITLLLYALVPDEFSGYLGAIEGLKFPNTPAGAQEAANMITQTLSTTPAFIQLVMNHRDNLPAHWTIKQALTAIVGSITVSPIELLSPRGPRVVWRVYMMVTTRDATAYNAIRAAFAPTIFVSAFNPTGRVREDMFCRLCESIDHPTPLCPLPNVPGWMGATPASLATALTATRGGRGRGNGRG</sequence>
<organism evidence="2 3">
    <name type="scientific">Mycena metata</name>
    <dbReference type="NCBI Taxonomy" id="1033252"/>
    <lineage>
        <taxon>Eukaryota</taxon>
        <taxon>Fungi</taxon>
        <taxon>Dikarya</taxon>
        <taxon>Basidiomycota</taxon>
        <taxon>Agaricomycotina</taxon>
        <taxon>Agaricomycetes</taxon>
        <taxon>Agaricomycetidae</taxon>
        <taxon>Agaricales</taxon>
        <taxon>Marasmiineae</taxon>
        <taxon>Mycenaceae</taxon>
        <taxon>Mycena</taxon>
    </lineage>
</organism>
<dbReference type="AlphaFoldDB" id="A0AAD7H6F0"/>
<reference evidence="2" key="1">
    <citation type="submission" date="2023-03" db="EMBL/GenBank/DDBJ databases">
        <title>Massive genome expansion in bonnet fungi (Mycena s.s.) driven by repeated elements and novel gene families across ecological guilds.</title>
        <authorList>
            <consortium name="Lawrence Berkeley National Laboratory"/>
            <person name="Harder C.B."/>
            <person name="Miyauchi S."/>
            <person name="Viragh M."/>
            <person name="Kuo A."/>
            <person name="Thoen E."/>
            <person name="Andreopoulos B."/>
            <person name="Lu D."/>
            <person name="Skrede I."/>
            <person name="Drula E."/>
            <person name="Henrissat B."/>
            <person name="Morin E."/>
            <person name="Kohler A."/>
            <person name="Barry K."/>
            <person name="LaButti K."/>
            <person name="Morin E."/>
            <person name="Salamov A."/>
            <person name="Lipzen A."/>
            <person name="Mereny Z."/>
            <person name="Hegedus B."/>
            <person name="Baldrian P."/>
            <person name="Stursova M."/>
            <person name="Weitz H."/>
            <person name="Taylor A."/>
            <person name="Grigoriev I.V."/>
            <person name="Nagy L.G."/>
            <person name="Martin F."/>
            <person name="Kauserud H."/>
        </authorList>
    </citation>
    <scope>NUCLEOTIDE SEQUENCE</scope>
    <source>
        <strain evidence="2">CBHHK182m</strain>
    </source>
</reference>
<proteinExistence type="predicted"/>
<name>A0AAD7H6F0_9AGAR</name>
<dbReference type="EMBL" id="JARKIB010000341">
    <property type="protein sequence ID" value="KAJ7713542.1"/>
    <property type="molecule type" value="Genomic_DNA"/>
</dbReference>
<dbReference type="Proteomes" id="UP001215598">
    <property type="component" value="Unassembled WGS sequence"/>
</dbReference>
<protein>
    <submittedName>
        <fullName evidence="2">Uncharacterized protein</fullName>
    </submittedName>
</protein>
<comment type="caution">
    <text evidence="2">The sequence shown here is derived from an EMBL/GenBank/DDBJ whole genome shotgun (WGS) entry which is preliminary data.</text>
</comment>
<keyword evidence="3" id="KW-1185">Reference proteome</keyword>
<evidence type="ECO:0000313" key="2">
    <source>
        <dbReference type="EMBL" id="KAJ7713542.1"/>
    </source>
</evidence>